<gene>
    <name evidence="1" type="ORF">EZS28_005535</name>
</gene>
<dbReference type="Proteomes" id="UP000324800">
    <property type="component" value="Unassembled WGS sequence"/>
</dbReference>
<organism evidence="1 2">
    <name type="scientific">Streblomastix strix</name>
    <dbReference type="NCBI Taxonomy" id="222440"/>
    <lineage>
        <taxon>Eukaryota</taxon>
        <taxon>Metamonada</taxon>
        <taxon>Preaxostyla</taxon>
        <taxon>Oxymonadida</taxon>
        <taxon>Streblomastigidae</taxon>
        <taxon>Streblomastix</taxon>
    </lineage>
</organism>
<name>A0A5J4WWL7_9EUKA</name>
<accession>A0A5J4WWL7</accession>
<evidence type="ECO:0000313" key="2">
    <source>
        <dbReference type="Proteomes" id="UP000324800"/>
    </source>
</evidence>
<dbReference type="EMBL" id="SNRW01000850">
    <property type="protein sequence ID" value="KAA6398936.1"/>
    <property type="molecule type" value="Genomic_DNA"/>
</dbReference>
<protein>
    <submittedName>
        <fullName evidence="1">Uncharacterized protein</fullName>
    </submittedName>
</protein>
<dbReference type="AlphaFoldDB" id="A0A5J4WWL7"/>
<reference evidence="1 2" key="1">
    <citation type="submission" date="2019-03" db="EMBL/GenBank/DDBJ databases">
        <title>Single cell metagenomics reveals metabolic interactions within the superorganism composed of flagellate Streblomastix strix and complex community of Bacteroidetes bacteria on its surface.</title>
        <authorList>
            <person name="Treitli S.C."/>
            <person name="Kolisko M."/>
            <person name="Husnik F."/>
            <person name="Keeling P."/>
            <person name="Hampl V."/>
        </authorList>
    </citation>
    <scope>NUCLEOTIDE SEQUENCE [LARGE SCALE GENOMIC DNA]</scope>
    <source>
        <strain evidence="1">ST1C</strain>
    </source>
</reference>
<sequence length="143" mass="16243">MAVEESQVPSKHSSLNINVIRIGQNNFDNSSVPSIFLEEDENAKKIKQKTAGNLIMTRIINKNQGIVPPLIFPDKQQEQLPIQRPIIISNVISEKQWYKQNKFNKLLVLEQPITSSVSPLVKAGKKEAKQKVKMTRERALDIL</sequence>
<evidence type="ECO:0000313" key="1">
    <source>
        <dbReference type="EMBL" id="KAA6398936.1"/>
    </source>
</evidence>
<proteinExistence type="predicted"/>
<comment type="caution">
    <text evidence="1">The sequence shown here is derived from an EMBL/GenBank/DDBJ whole genome shotgun (WGS) entry which is preliminary data.</text>
</comment>